<keyword evidence="12" id="KW-1185">Reference proteome</keyword>
<dbReference type="InterPro" id="IPR036291">
    <property type="entry name" value="NAD(P)-bd_dom_sf"/>
</dbReference>
<proteinExistence type="inferred from homology"/>
<dbReference type="RefSeq" id="WP_155315924.1">
    <property type="nucleotide sequence ID" value="NZ_AP021874.1"/>
</dbReference>
<gene>
    <name evidence="11" type="ORF">DSCA_16220</name>
</gene>
<dbReference type="InterPro" id="IPR057326">
    <property type="entry name" value="KR_dom"/>
</dbReference>
<dbReference type="GO" id="GO:0016020">
    <property type="term" value="C:membrane"/>
    <property type="evidence" value="ECO:0007669"/>
    <property type="project" value="UniProtKB-SubCell"/>
</dbReference>
<dbReference type="CDD" id="cd05339">
    <property type="entry name" value="17beta-HSDXI-like_SDR_c"/>
    <property type="match status" value="1"/>
</dbReference>
<dbReference type="PRINTS" id="PR00080">
    <property type="entry name" value="SDRFAMILY"/>
</dbReference>
<name>A0A5K7YDW0_9BACT</name>
<dbReference type="PROSITE" id="PS00061">
    <property type="entry name" value="ADH_SHORT"/>
    <property type="match status" value="1"/>
</dbReference>
<evidence type="ECO:0000256" key="3">
    <source>
        <dbReference type="ARBA" id="ARBA00022692"/>
    </source>
</evidence>
<dbReference type="Pfam" id="PF00106">
    <property type="entry name" value="adh_short"/>
    <property type="match status" value="1"/>
</dbReference>
<feature type="domain" description="Ketoreductase" evidence="10">
    <location>
        <begin position="13"/>
        <end position="205"/>
    </location>
</feature>
<protein>
    <submittedName>
        <fullName evidence="11">Putative short-chain dehydrogenase/reductase</fullName>
    </submittedName>
</protein>
<keyword evidence="8" id="KW-0472">Membrane</keyword>
<dbReference type="GO" id="GO:0006066">
    <property type="term" value="P:alcohol metabolic process"/>
    <property type="evidence" value="ECO:0007669"/>
    <property type="project" value="UniProtKB-ARBA"/>
</dbReference>
<dbReference type="GO" id="GO:0016616">
    <property type="term" value="F:oxidoreductase activity, acting on the CH-OH group of donors, NAD or NADP as acceptor"/>
    <property type="evidence" value="ECO:0007669"/>
    <property type="project" value="UniProtKB-ARBA"/>
</dbReference>
<evidence type="ECO:0000313" key="12">
    <source>
        <dbReference type="Proteomes" id="UP000427906"/>
    </source>
</evidence>
<dbReference type="OrthoDB" id="9780084at2"/>
<dbReference type="PANTHER" id="PTHR24322:SF736">
    <property type="entry name" value="RETINOL DEHYDROGENASE 10"/>
    <property type="match status" value="1"/>
</dbReference>
<keyword evidence="6" id="KW-0560">Oxidoreductase</keyword>
<evidence type="ECO:0000256" key="1">
    <source>
        <dbReference type="ARBA" id="ARBA00004141"/>
    </source>
</evidence>
<keyword evidence="5" id="KW-1133">Transmembrane helix</keyword>
<evidence type="ECO:0000256" key="8">
    <source>
        <dbReference type="ARBA" id="ARBA00023136"/>
    </source>
</evidence>
<reference evidence="11 12" key="1">
    <citation type="submission" date="2019-11" db="EMBL/GenBank/DDBJ databases">
        <title>Comparative genomics of hydrocarbon-degrading Desulfosarcina strains.</title>
        <authorList>
            <person name="Watanabe M."/>
            <person name="Kojima H."/>
            <person name="Fukui M."/>
        </authorList>
    </citation>
    <scope>NUCLEOTIDE SEQUENCE [LARGE SCALE GENOMIC DNA]</scope>
    <source>
        <strain evidence="11 12">PL12</strain>
    </source>
</reference>
<dbReference type="Proteomes" id="UP000427906">
    <property type="component" value="Chromosome"/>
</dbReference>
<dbReference type="GO" id="GO:0006720">
    <property type="term" value="P:isoprenoid metabolic process"/>
    <property type="evidence" value="ECO:0007669"/>
    <property type="project" value="UniProtKB-ARBA"/>
</dbReference>
<dbReference type="FunFam" id="3.40.50.720:FF:000131">
    <property type="entry name" value="Short-chain dehydrogenase/reductase 3"/>
    <property type="match status" value="1"/>
</dbReference>
<organism evidence="11 12">
    <name type="scientific">Desulfosarcina alkanivorans</name>
    <dbReference type="NCBI Taxonomy" id="571177"/>
    <lineage>
        <taxon>Bacteria</taxon>
        <taxon>Pseudomonadati</taxon>
        <taxon>Thermodesulfobacteriota</taxon>
        <taxon>Desulfobacteria</taxon>
        <taxon>Desulfobacterales</taxon>
        <taxon>Desulfosarcinaceae</taxon>
        <taxon>Desulfosarcina</taxon>
    </lineage>
</organism>
<evidence type="ECO:0000256" key="4">
    <source>
        <dbReference type="ARBA" id="ARBA00022857"/>
    </source>
</evidence>
<dbReference type="Gene3D" id="3.40.50.720">
    <property type="entry name" value="NAD(P)-binding Rossmann-like Domain"/>
    <property type="match status" value="1"/>
</dbReference>
<keyword evidence="7" id="KW-0443">Lipid metabolism</keyword>
<keyword evidence="3" id="KW-0812">Transmembrane</keyword>
<dbReference type="SUPFAM" id="SSF51735">
    <property type="entry name" value="NAD(P)-binding Rossmann-fold domains"/>
    <property type="match status" value="1"/>
</dbReference>
<evidence type="ECO:0000256" key="6">
    <source>
        <dbReference type="ARBA" id="ARBA00023002"/>
    </source>
</evidence>
<dbReference type="InterPro" id="IPR020904">
    <property type="entry name" value="Sc_DH/Rdtase_CS"/>
</dbReference>
<dbReference type="PRINTS" id="PR00081">
    <property type="entry name" value="GDHRDH"/>
</dbReference>
<dbReference type="EMBL" id="AP021874">
    <property type="protein sequence ID" value="BBO67692.1"/>
    <property type="molecule type" value="Genomic_DNA"/>
</dbReference>
<evidence type="ECO:0000256" key="7">
    <source>
        <dbReference type="ARBA" id="ARBA00023098"/>
    </source>
</evidence>
<dbReference type="PANTHER" id="PTHR24322">
    <property type="entry name" value="PKSB"/>
    <property type="match status" value="1"/>
</dbReference>
<accession>A0A5K7YDW0</accession>
<sequence length="282" mass="30349">MLEGHALKILAEKTVVITGGAAGIGWEMARVFAREKARLAIVDIDTGALERRVGRLTAEGGRVTGYRCDMADPEQVRAVAERIRQDFGPVDVLVNNAGIVVGKPAARASYADLRRIVDINLLGVMWMTRQFLGDMMAAGRGHIVNVASATGMLAVPGLSDYCATKFAVLGYSDALRMEMKRSGCPGVKVACICPSVVETGMFAGFIPPLFSPLLKPADVARRIVDTVKRENDYLKIPFMVHVLPFLKLLPAAWVDRLVALTGLDRSMDHFAGHASGGPEGES</sequence>
<dbReference type="SMART" id="SM00822">
    <property type="entry name" value="PKS_KR"/>
    <property type="match status" value="1"/>
</dbReference>
<dbReference type="AlphaFoldDB" id="A0A5K7YDW0"/>
<evidence type="ECO:0000256" key="9">
    <source>
        <dbReference type="RuleBase" id="RU000363"/>
    </source>
</evidence>
<dbReference type="KEGG" id="dalk:DSCA_16220"/>
<dbReference type="InterPro" id="IPR002347">
    <property type="entry name" value="SDR_fam"/>
</dbReference>
<evidence type="ECO:0000313" key="11">
    <source>
        <dbReference type="EMBL" id="BBO67692.1"/>
    </source>
</evidence>
<evidence type="ECO:0000256" key="5">
    <source>
        <dbReference type="ARBA" id="ARBA00022989"/>
    </source>
</evidence>
<evidence type="ECO:0000259" key="10">
    <source>
        <dbReference type="SMART" id="SM00822"/>
    </source>
</evidence>
<keyword evidence="4" id="KW-0521">NADP</keyword>
<comment type="subcellular location">
    <subcellularLocation>
        <location evidence="1">Membrane</location>
        <topology evidence="1">Multi-pass membrane protein</topology>
    </subcellularLocation>
</comment>
<comment type="similarity">
    <text evidence="2 9">Belongs to the short-chain dehydrogenases/reductases (SDR) family.</text>
</comment>
<dbReference type="GO" id="GO:0042445">
    <property type="term" value="P:hormone metabolic process"/>
    <property type="evidence" value="ECO:0007669"/>
    <property type="project" value="UniProtKB-ARBA"/>
</dbReference>
<evidence type="ECO:0000256" key="2">
    <source>
        <dbReference type="ARBA" id="ARBA00006484"/>
    </source>
</evidence>